<dbReference type="Pfam" id="PF13305">
    <property type="entry name" value="TetR_C_33"/>
    <property type="match status" value="1"/>
</dbReference>
<keyword evidence="7" id="KW-1185">Reference proteome</keyword>
<keyword evidence="3" id="KW-0804">Transcription</keyword>
<evidence type="ECO:0000256" key="3">
    <source>
        <dbReference type="ARBA" id="ARBA00023163"/>
    </source>
</evidence>
<dbReference type="Proteomes" id="UP001589776">
    <property type="component" value="Unassembled WGS sequence"/>
</dbReference>
<evidence type="ECO:0000256" key="4">
    <source>
        <dbReference type="PROSITE-ProRule" id="PRU00335"/>
    </source>
</evidence>
<dbReference type="PANTHER" id="PTHR30055:SF220">
    <property type="entry name" value="TETR-FAMILY REGULATORY PROTEIN"/>
    <property type="match status" value="1"/>
</dbReference>
<sequence length="218" mass="24082">MNVPLSPSAGKGLTTTAQTLQEAKLQHTDHLRRSVVQAAAALLQEHGPEAVTVRRVADKMECSTKIIYSLFTGKEGLAKHLYLEGCHLLSRTFESVPLSGDPAADMRLLAHAYWQFSQEHSSFYQVMFGGSFAEFKPDEDSLQGMRTALGQVSELVAGASGEQESLDERKTLETVRLIWAPLHGVIHLYLTGQIGDQEEIVRLYDRTVAMIVHSVFGE</sequence>
<accession>A0ABV6DUK8</accession>
<keyword evidence="1" id="KW-0805">Transcription regulation</keyword>
<evidence type="ECO:0000313" key="7">
    <source>
        <dbReference type="Proteomes" id="UP001589776"/>
    </source>
</evidence>
<evidence type="ECO:0000313" key="6">
    <source>
        <dbReference type="EMBL" id="MFC0216335.1"/>
    </source>
</evidence>
<reference evidence="6 7" key="1">
    <citation type="submission" date="2024-09" db="EMBL/GenBank/DDBJ databases">
        <authorList>
            <person name="Sun Q."/>
            <person name="Mori K."/>
        </authorList>
    </citation>
    <scope>NUCLEOTIDE SEQUENCE [LARGE SCALE GENOMIC DNA]</scope>
    <source>
        <strain evidence="6 7">CCM 7759</strain>
    </source>
</reference>
<feature type="domain" description="HTH tetR-type" evidence="5">
    <location>
        <begin position="29"/>
        <end position="89"/>
    </location>
</feature>
<evidence type="ECO:0000256" key="1">
    <source>
        <dbReference type="ARBA" id="ARBA00023015"/>
    </source>
</evidence>
<protein>
    <submittedName>
        <fullName evidence="6">TetR/AcrR family transcriptional regulator</fullName>
    </submittedName>
</protein>
<evidence type="ECO:0000259" key="5">
    <source>
        <dbReference type="PROSITE" id="PS50977"/>
    </source>
</evidence>
<evidence type="ECO:0000256" key="2">
    <source>
        <dbReference type="ARBA" id="ARBA00023125"/>
    </source>
</evidence>
<keyword evidence="2 4" id="KW-0238">DNA-binding</keyword>
<organism evidence="6 7">
    <name type="scientific">Paenibacillus chartarius</name>
    <dbReference type="NCBI Taxonomy" id="747481"/>
    <lineage>
        <taxon>Bacteria</taxon>
        <taxon>Bacillati</taxon>
        <taxon>Bacillota</taxon>
        <taxon>Bacilli</taxon>
        <taxon>Bacillales</taxon>
        <taxon>Paenibacillaceae</taxon>
        <taxon>Paenibacillus</taxon>
    </lineage>
</organism>
<dbReference type="RefSeq" id="WP_377474411.1">
    <property type="nucleotide sequence ID" value="NZ_JBHLWN010000118.1"/>
</dbReference>
<dbReference type="InterPro" id="IPR009057">
    <property type="entry name" value="Homeodomain-like_sf"/>
</dbReference>
<dbReference type="InterPro" id="IPR036271">
    <property type="entry name" value="Tet_transcr_reg_TetR-rel_C_sf"/>
</dbReference>
<dbReference type="EMBL" id="JBHLWN010000118">
    <property type="protein sequence ID" value="MFC0216335.1"/>
    <property type="molecule type" value="Genomic_DNA"/>
</dbReference>
<gene>
    <name evidence="6" type="ORF">ACFFK0_28460</name>
</gene>
<name>A0ABV6DUK8_9BACL</name>
<proteinExistence type="predicted"/>
<dbReference type="Gene3D" id="1.10.357.10">
    <property type="entry name" value="Tetracycline Repressor, domain 2"/>
    <property type="match status" value="1"/>
</dbReference>
<dbReference type="InterPro" id="IPR050109">
    <property type="entry name" value="HTH-type_TetR-like_transc_reg"/>
</dbReference>
<comment type="caution">
    <text evidence="6">The sequence shown here is derived from an EMBL/GenBank/DDBJ whole genome shotgun (WGS) entry which is preliminary data.</text>
</comment>
<dbReference type="SUPFAM" id="SSF48498">
    <property type="entry name" value="Tetracyclin repressor-like, C-terminal domain"/>
    <property type="match status" value="1"/>
</dbReference>
<dbReference type="InterPro" id="IPR025996">
    <property type="entry name" value="MT1864/Rv1816-like_C"/>
</dbReference>
<feature type="DNA-binding region" description="H-T-H motif" evidence="4">
    <location>
        <begin position="52"/>
        <end position="71"/>
    </location>
</feature>
<dbReference type="PROSITE" id="PS50977">
    <property type="entry name" value="HTH_TETR_2"/>
    <property type="match status" value="1"/>
</dbReference>
<dbReference type="SUPFAM" id="SSF46689">
    <property type="entry name" value="Homeodomain-like"/>
    <property type="match status" value="1"/>
</dbReference>
<dbReference type="InterPro" id="IPR001647">
    <property type="entry name" value="HTH_TetR"/>
</dbReference>
<dbReference type="PANTHER" id="PTHR30055">
    <property type="entry name" value="HTH-TYPE TRANSCRIPTIONAL REGULATOR RUTR"/>
    <property type="match status" value="1"/>
</dbReference>
<dbReference type="Pfam" id="PF00440">
    <property type="entry name" value="TetR_N"/>
    <property type="match status" value="1"/>
</dbReference>